<keyword evidence="1 6" id="KW-0963">Cytoplasm</keyword>
<evidence type="ECO:0000256" key="6">
    <source>
        <dbReference type="HAMAP-Rule" id="MF_00074"/>
    </source>
</evidence>
<dbReference type="EC" id="2.1.1.-" evidence="6"/>
<dbReference type="GO" id="GO:0032259">
    <property type="term" value="P:methylation"/>
    <property type="evidence" value="ECO:0007669"/>
    <property type="project" value="UniProtKB-KW"/>
</dbReference>
<comment type="subcellular location">
    <subcellularLocation>
        <location evidence="6">Cytoplasm</location>
    </subcellularLocation>
</comment>
<feature type="binding site" evidence="6">
    <location>
        <position position="88"/>
    </location>
    <ligand>
        <name>S-adenosyl-L-methionine</name>
        <dbReference type="ChEBI" id="CHEBI:59789"/>
    </ligand>
</feature>
<dbReference type="InterPro" id="IPR029063">
    <property type="entry name" value="SAM-dependent_MTases_sf"/>
</dbReference>
<comment type="caution">
    <text evidence="8">The sequence shown here is derived from an EMBL/GenBank/DDBJ whole genome shotgun (WGS) entry which is preliminary data.</text>
</comment>
<accession>A0ABT9DAG6</accession>
<feature type="region of interest" description="Disordered" evidence="7">
    <location>
        <begin position="1"/>
        <end position="20"/>
    </location>
</feature>
<reference evidence="8 9" key="1">
    <citation type="submission" date="2023-07" db="EMBL/GenBank/DDBJ databases">
        <title>Description of novel actinomycetes strains, isolated from tidal flat sediment.</title>
        <authorList>
            <person name="Lu C."/>
        </authorList>
    </citation>
    <scope>NUCLEOTIDE SEQUENCE [LARGE SCALE GENOMIC DNA]</scope>
    <source>
        <strain evidence="8 9">SYSU T00b441</strain>
    </source>
</reference>
<feature type="region of interest" description="Disordered" evidence="7">
    <location>
        <begin position="225"/>
        <end position="247"/>
    </location>
</feature>
<dbReference type="SUPFAM" id="SSF53335">
    <property type="entry name" value="S-adenosyl-L-methionine-dependent methyltransferases"/>
    <property type="match status" value="1"/>
</dbReference>
<dbReference type="InterPro" id="IPR003682">
    <property type="entry name" value="rRNA_ssu_MeTfrase_G"/>
</dbReference>
<protein>
    <recommendedName>
        <fullName evidence="6">Ribosomal RNA small subunit methyltransferase G</fullName>
        <ecNumber evidence="6">2.1.1.-</ecNumber>
    </recommendedName>
    <alternativeName>
        <fullName evidence="6">16S rRNA 7-methylguanosine methyltransferase</fullName>
        <shortName evidence="6">16S rRNA m7G methyltransferase</shortName>
    </alternativeName>
</protein>
<name>A0ABT9DAG6_9CELL</name>
<keyword evidence="4 6" id="KW-0808">Transferase</keyword>
<evidence type="ECO:0000256" key="7">
    <source>
        <dbReference type="SAM" id="MobiDB-lite"/>
    </source>
</evidence>
<comment type="caution">
    <text evidence="6">Lacks conserved residue(s) required for the propagation of feature annotation.</text>
</comment>
<comment type="function">
    <text evidence="6">Specifically methylates the N7 position of a guanine in 16S rRNA.</text>
</comment>
<comment type="similarity">
    <text evidence="6">Belongs to the methyltransferase superfamily. RNA methyltransferase RsmG family.</text>
</comment>
<dbReference type="PANTHER" id="PTHR31760">
    <property type="entry name" value="S-ADENOSYL-L-METHIONINE-DEPENDENT METHYLTRANSFERASES SUPERFAMILY PROTEIN"/>
    <property type="match status" value="1"/>
</dbReference>
<evidence type="ECO:0000313" key="9">
    <source>
        <dbReference type="Proteomes" id="UP001232536"/>
    </source>
</evidence>
<dbReference type="NCBIfam" id="TIGR00138">
    <property type="entry name" value="rsmG_gidB"/>
    <property type="match status" value="1"/>
</dbReference>
<evidence type="ECO:0000256" key="5">
    <source>
        <dbReference type="ARBA" id="ARBA00022691"/>
    </source>
</evidence>
<keyword evidence="2 6" id="KW-0698">rRNA processing</keyword>
<feature type="binding site" evidence="6">
    <location>
        <begin position="138"/>
        <end position="139"/>
    </location>
    <ligand>
        <name>S-adenosyl-L-methionine</name>
        <dbReference type="ChEBI" id="CHEBI:59789"/>
    </ligand>
</feature>
<dbReference type="PANTHER" id="PTHR31760:SF0">
    <property type="entry name" value="S-ADENOSYL-L-METHIONINE-DEPENDENT METHYLTRANSFERASES SUPERFAMILY PROTEIN"/>
    <property type="match status" value="1"/>
</dbReference>
<feature type="compositionally biased region" description="Basic residues" evidence="7">
    <location>
        <begin position="238"/>
        <end position="247"/>
    </location>
</feature>
<dbReference type="GO" id="GO:0008168">
    <property type="term" value="F:methyltransferase activity"/>
    <property type="evidence" value="ECO:0007669"/>
    <property type="project" value="UniProtKB-KW"/>
</dbReference>
<sequence>MRSGVSGGDGSGNDSGGVMDPWSGDPRVQAYLGSAFGTVREFRDLLVAQGVRRGLIGPREVDRLWERHLLNSAAVAPLLPAGTVIDVGSGAGLPGIVLAVMRPDVHLVLVESMQRRALWLEEMVKTLGLETEVVRARAEDLHGSRLVDGVTARAVARLDQLAAWSLPLVKRGGVLLALKGDRASEELAEARDELRRLGGDEGEVVDVGTVEGVAPTHVVRVHVVSSGARSGQGAVSGTRRRKPRGRR</sequence>
<dbReference type="EMBL" id="JAUQYP010000001">
    <property type="protein sequence ID" value="MDO8106183.1"/>
    <property type="molecule type" value="Genomic_DNA"/>
</dbReference>
<keyword evidence="3 6" id="KW-0489">Methyltransferase</keyword>
<evidence type="ECO:0000256" key="3">
    <source>
        <dbReference type="ARBA" id="ARBA00022603"/>
    </source>
</evidence>
<evidence type="ECO:0000256" key="1">
    <source>
        <dbReference type="ARBA" id="ARBA00022490"/>
    </source>
</evidence>
<keyword evidence="5 6" id="KW-0949">S-adenosyl-L-methionine</keyword>
<feature type="binding site" evidence="6">
    <location>
        <position position="153"/>
    </location>
    <ligand>
        <name>S-adenosyl-L-methionine</name>
        <dbReference type="ChEBI" id="CHEBI:59789"/>
    </ligand>
</feature>
<dbReference type="Pfam" id="PF02527">
    <property type="entry name" value="GidB"/>
    <property type="match status" value="1"/>
</dbReference>
<dbReference type="HAMAP" id="MF_00074">
    <property type="entry name" value="16SrRNA_methyltr_G"/>
    <property type="match status" value="1"/>
</dbReference>
<dbReference type="Gene3D" id="3.40.50.150">
    <property type="entry name" value="Vaccinia Virus protein VP39"/>
    <property type="match status" value="1"/>
</dbReference>
<dbReference type="Proteomes" id="UP001232536">
    <property type="component" value="Unassembled WGS sequence"/>
</dbReference>
<gene>
    <name evidence="6 8" type="primary">rsmG</name>
    <name evidence="8" type="ORF">Q6348_03120</name>
</gene>
<evidence type="ECO:0000256" key="2">
    <source>
        <dbReference type="ARBA" id="ARBA00022552"/>
    </source>
</evidence>
<dbReference type="RefSeq" id="WP_304599870.1">
    <property type="nucleotide sequence ID" value="NZ_JAUQYP010000001.1"/>
</dbReference>
<evidence type="ECO:0000256" key="4">
    <source>
        <dbReference type="ARBA" id="ARBA00022679"/>
    </source>
</evidence>
<feature type="compositionally biased region" description="Gly residues" evidence="7">
    <location>
        <begin position="1"/>
        <end position="15"/>
    </location>
</feature>
<feature type="binding site" evidence="6">
    <location>
        <position position="93"/>
    </location>
    <ligand>
        <name>S-adenosyl-L-methionine</name>
        <dbReference type="ChEBI" id="CHEBI:59789"/>
    </ligand>
</feature>
<evidence type="ECO:0000313" key="8">
    <source>
        <dbReference type="EMBL" id="MDO8106183.1"/>
    </source>
</evidence>
<proteinExistence type="inferred from homology"/>
<organism evidence="8 9">
    <name type="scientific">Actinotalea lenta</name>
    <dbReference type="NCBI Taxonomy" id="3064654"/>
    <lineage>
        <taxon>Bacteria</taxon>
        <taxon>Bacillati</taxon>
        <taxon>Actinomycetota</taxon>
        <taxon>Actinomycetes</taxon>
        <taxon>Micrococcales</taxon>
        <taxon>Cellulomonadaceae</taxon>
        <taxon>Actinotalea</taxon>
    </lineage>
</organism>
<keyword evidence="9" id="KW-1185">Reference proteome</keyword>